<evidence type="ECO:0000313" key="3">
    <source>
        <dbReference type="Proteomes" id="UP000642819"/>
    </source>
</evidence>
<keyword evidence="1" id="KW-0812">Transmembrane</keyword>
<feature type="transmembrane region" description="Helical" evidence="1">
    <location>
        <begin position="21"/>
        <end position="44"/>
    </location>
</feature>
<gene>
    <name evidence="2" type="ORF">GCM10008096_02440</name>
</gene>
<dbReference type="Proteomes" id="UP000642819">
    <property type="component" value="Unassembled WGS sequence"/>
</dbReference>
<dbReference type="RefSeq" id="WP_189348278.1">
    <property type="nucleotide sequence ID" value="NZ_BMXK01000001.1"/>
</dbReference>
<keyword evidence="3" id="KW-1185">Reference proteome</keyword>
<dbReference type="PANTHER" id="PTHR36840">
    <property type="entry name" value="BLL5714 PROTEIN"/>
    <property type="match status" value="1"/>
</dbReference>
<protein>
    <submittedName>
        <fullName evidence="2">Membrane protein</fullName>
    </submittedName>
</protein>
<evidence type="ECO:0000256" key="1">
    <source>
        <dbReference type="SAM" id="Phobius"/>
    </source>
</evidence>
<dbReference type="PANTHER" id="PTHR36840:SF1">
    <property type="entry name" value="BLL5714 PROTEIN"/>
    <property type="match status" value="1"/>
</dbReference>
<keyword evidence="1" id="KW-1133">Transmembrane helix</keyword>
<feature type="transmembrane region" description="Helical" evidence="1">
    <location>
        <begin position="346"/>
        <end position="379"/>
    </location>
</feature>
<feature type="transmembrane region" description="Helical" evidence="1">
    <location>
        <begin position="278"/>
        <end position="298"/>
    </location>
</feature>
<dbReference type="EMBL" id="BMXK01000001">
    <property type="protein sequence ID" value="GHC99846.1"/>
    <property type="molecule type" value="Genomic_DNA"/>
</dbReference>
<feature type="transmembrane region" description="Helical" evidence="1">
    <location>
        <begin position="83"/>
        <end position="102"/>
    </location>
</feature>
<feature type="transmembrane region" description="Helical" evidence="1">
    <location>
        <begin position="143"/>
        <end position="160"/>
    </location>
</feature>
<dbReference type="Pfam" id="PF06772">
    <property type="entry name" value="LtrA"/>
    <property type="match status" value="1"/>
</dbReference>
<accession>A0ABQ3GAV1</accession>
<feature type="transmembrane region" description="Helical" evidence="1">
    <location>
        <begin position="210"/>
        <end position="228"/>
    </location>
</feature>
<name>A0ABQ3GAV1_9MICC</name>
<feature type="transmembrane region" description="Helical" evidence="1">
    <location>
        <begin position="166"/>
        <end position="189"/>
    </location>
</feature>
<sequence length="395" mass="42633">MFESRGTLGVLRNQRPGTHGVGGMELFFDLVYVFAIIQLSHFLLHHLSWQGAAEAAVLFAAVWWGWNYTAWAMNWLDPQHASVRVLLAFLMLCALGMAIAIPESFGERAWLFAGAYIVFQIVRSAFMVLAFRGQQMGRNYAQLLAWSGIASVVWIAGAAAPEEYRLAVWALAVIVDYMAPLVGFWLPGVGTSDMSTWPLDEPHLAERSRLLFIIALGESILILGGVLLEAELTPAVVTAAVMGFCAIVMLWWLYFSARHGNAYHEAPELERASHVARAAYAYAHAFMVAGAIVAAVAVELVVAHPLENEGWPVALTLTAGPALYLLGNIGFVAAHTGRAPTSRIVALGLLVLVLPLNAVLINLLAGAVVTLILLGLLLATVTLRQSSRPAGASTR</sequence>
<keyword evidence="1" id="KW-0472">Membrane</keyword>
<organism evidence="2 3">
    <name type="scientific">Zhihengliuella salsuginis</name>
    <dbReference type="NCBI Taxonomy" id="578222"/>
    <lineage>
        <taxon>Bacteria</taxon>
        <taxon>Bacillati</taxon>
        <taxon>Actinomycetota</taxon>
        <taxon>Actinomycetes</taxon>
        <taxon>Micrococcales</taxon>
        <taxon>Micrococcaceae</taxon>
        <taxon>Zhihengliuella</taxon>
    </lineage>
</organism>
<evidence type="ECO:0000313" key="2">
    <source>
        <dbReference type="EMBL" id="GHC99846.1"/>
    </source>
</evidence>
<feature type="transmembrane region" description="Helical" evidence="1">
    <location>
        <begin position="56"/>
        <end position="76"/>
    </location>
</feature>
<feature type="transmembrane region" description="Helical" evidence="1">
    <location>
        <begin position="234"/>
        <end position="257"/>
    </location>
</feature>
<feature type="transmembrane region" description="Helical" evidence="1">
    <location>
        <begin position="310"/>
        <end position="334"/>
    </location>
</feature>
<feature type="transmembrane region" description="Helical" evidence="1">
    <location>
        <begin position="108"/>
        <end position="131"/>
    </location>
</feature>
<reference evidence="3" key="1">
    <citation type="journal article" date="2019" name="Int. J. Syst. Evol. Microbiol.">
        <title>The Global Catalogue of Microorganisms (GCM) 10K type strain sequencing project: providing services to taxonomists for standard genome sequencing and annotation.</title>
        <authorList>
            <consortium name="The Broad Institute Genomics Platform"/>
            <consortium name="The Broad Institute Genome Sequencing Center for Infectious Disease"/>
            <person name="Wu L."/>
            <person name="Ma J."/>
        </authorList>
    </citation>
    <scope>NUCLEOTIDE SEQUENCE [LARGE SCALE GENOMIC DNA]</scope>
    <source>
        <strain evidence="3">KCTC 19466</strain>
    </source>
</reference>
<comment type="caution">
    <text evidence="2">The sequence shown here is derived from an EMBL/GenBank/DDBJ whole genome shotgun (WGS) entry which is preliminary data.</text>
</comment>
<dbReference type="InterPro" id="IPR010640">
    <property type="entry name" value="Low_temperature_requirement_A"/>
</dbReference>
<proteinExistence type="predicted"/>